<dbReference type="Pfam" id="PF04438">
    <property type="entry name" value="zf-HIT"/>
    <property type="match status" value="1"/>
</dbReference>
<dbReference type="CDD" id="cd23023">
    <property type="entry name" value="zf-HIT_BCD1"/>
    <property type="match status" value="1"/>
</dbReference>
<accession>A0AAD9UMW4</accession>
<evidence type="ECO:0000313" key="9">
    <source>
        <dbReference type="EMBL" id="KAK2195116.1"/>
    </source>
</evidence>
<proteinExistence type="inferred from homology"/>
<evidence type="ECO:0000256" key="1">
    <source>
        <dbReference type="ARBA" id="ARBA00022553"/>
    </source>
</evidence>
<dbReference type="AlphaFoldDB" id="A0AAD9UMW4"/>
<dbReference type="PANTHER" id="PTHR13483:SF3">
    <property type="entry name" value="BOX C_D SNORNA PROTEIN 1"/>
    <property type="match status" value="1"/>
</dbReference>
<dbReference type="GO" id="GO:0000463">
    <property type="term" value="P:maturation of LSU-rRNA from tricistronic rRNA transcript (SSU-rRNA, 5.8S rRNA, LSU-rRNA)"/>
    <property type="evidence" value="ECO:0007669"/>
    <property type="project" value="TreeGrafter"/>
</dbReference>
<protein>
    <submittedName>
        <fullName evidence="9">Zinc finger protein</fullName>
    </submittedName>
</protein>
<dbReference type="PANTHER" id="PTHR13483">
    <property type="entry name" value="BOX C_D SNORNA PROTEIN 1-RELATED"/>
    <property type="match status" value="1"/>
</dbReference>
<evidence type="ECO:0000256" key="2">
    <source>
        <dbReference type="ARBA" id="ARBA00022723"/>
    </source>
</evidence>
<sequence length="261" mass="30293">MALQNCAYCQRQYKYKCPKCLLRTCSLECNLRHKQDQKCSGRVETGAEYIKISDMNATILDSDCKLLDQASRCLETTCRAFAESIKIEKRAQRWRGPNSELRKCCNKKNIRLVFAPGIFKRSRMNRAIVRKNTIYWTVEYVIGKYILYQKRMSDDTILQDAIFGQLDAIQKSKKYKALLSEYINQRETLVVLISSNIRHCDFYACNMGMSIAENLRDATVYNYPRFYLVLPKDALKYNQVSRIPMAAIPIALPILETSVSR</sequence>
<evidence type="ECO:0000256" key="5">
    <source>
        <dbReference type="ARBA" id="ARBA00049598"/>
    </source>
</evidence>
<comment type="caution">
    <text evidence="9">The sequence shown here is derived from an EMBL/GenBank/DDBJ whole genome shotgun (WGS) entry which is preliminary data.</text>
</comment>
<feature type="domain" description="HIT-type" evidence="8">
    <location>
        <begin position="6"/>
        <end position="39"/>
    </location>
</feature>
<keyword evidence="1" id="KW-0597">Phosphoprotein</keyword>
<keyword evidence="4" id="KW-0862">Zinc</keyword>
<dbReference type="GO" id="GO:0005634">
    <property type="term" value="C:nucleus"/>
    <property type="evidence" value="ECO:0007669"/>
    <property type="project" value="TreeGrafter"/>
</dbReference>
<organism evidence="9 10">
    <name type="scientific">Babesia duncani</name>
    <dbReference type="NCBI Taxonomy" id="323732"/>
    <lineage>
        <taxon>Eukaryota</taxon>
        <taxon>Sar</taxon>
        <taxon>Alveolata</taxon>
        <taxon>Apicomplexa</taxon>
        <taxon>Aconoidasida</taxon>
        <taxon>Piroplasmida</taxon>
        <taxon>Babesiidae</taxon>
        <taxon>Babesia</taxon>
    </lineage>
</organism>
<keyword evidence="10" id="KW-1185">Reference proteome</keyword>
<dbReference type="EMBL" id="JALLKP010000005">
    <property type="protein sequence ID" value="KAK2195116.1"/>
    <property type="molecule type" value="Genomic_DNA"/>
</dbReference>
<dbReference type="PROSITE" id="PS51083">
    <property type="entry name" value="ZF_HIT"/>
    <property type="match status" value="1"/>
</dbReference>
<evidence type="ECO:0000313" key="10">
    <source>
        <dbReference type="Proteomes" id="UP001214638"/>
    </source>
</evidence>
<evidence type="ECO:0000256" key="4">
    <source>
        <dbReference type="ARBA" id="ARBA00022833"/>
    </source>
</evidence>
<dbReference type="Pfam" id="PF25790">
    <property type="entry name" value="BCD1"/>
    <property type="match status" value="1"/>
</dbReference>
<dbReference type="KEGG" id="bdw:94337715"/>
<dbReference type="InterPro" id="IPR007529">
    <property type="entry name" value="Znf_HIT"/>
</dbReference>
<dbReference type="RefSeq" id="XP_067801959.1">
    <property type="nucleotide sequence ID" value="XM_067948428.1"/>
</dbReference>
<comment type="function">
    <text evidence="5">Required for box C/D snoRNAs accumulation involved in snoRNA processing, snoRNA transport to the nucleolus and ribosome biogenesis.</text>
</comment>
<dbReference type="Proteomes" id="UP001214638">
    <property type="component" value="Unassembled WGS sequence"/>
</dbReference>
<dbReference type="SUPFAM" id="SSF144232">
    <property type="entry name" value="HIT/MYND zinc finger-like"/>
    <property type="match status" value="1"/>
</dbReference>
<comment type="similarity">
    <text evidence="6">Belongs to the BCD1 family.</text>
</comment>
<evidence type="ECO:0000256" key="6">
    <source>
        <dbReference type="ARBA" id="ARBA00049654"/>
    </source>
</evidence>
<gene>
    <name evidence="9" type="ORF">BdWA1_003418</name>
</gene>
<dbReference type="GO" id="GO:0000492">
    <property type="term" value="P:box C/D snoRNP assembly"/>
    <property type="evidence" value="ECO:0007669"/>
    <property type="project" value="TreeGrafter"/>
</dbReference>
<evidence type="ECO:0000256" key="3">
    <source>
        <dbReference type="ARBA" id="ARBA00022771"/>
    </source>
</evidence>
<dbReference type="GO" id="GO:0048254">
    <property type="term" value="P:snoRNA localization"/>
    <property type="evidence" value="ECO:0007669"/>
    <property type="project" value="TreeGrafter"/>
</dbReference>
<dbReference type="InterPro" id="IPR051639">
    <property type="entry name" value="BCD1"/>
</dbReference>
<name>A0AAD9UMW4_9APIC</name>
<dbReference type="GO" id="GO:0008270">
    <property type="term" value="F:zinc ion binding"/>
    <property type="evidence" value="ECO:0007669"/>
    <property type="project" value="UniProtKB-UniRule"/>
</dbReference>
<keyword evidence="3 7" id="KW-0863">Zinc-finger</keyword>
<reference evidence="9" key="1">
    <citation type="journal article" date="2023" name="Nat. Microbiol.">
        <title>Babesia duncani multi-omics identifies virulence factors and drug targets.</title>
        <authorList>
            <person name="Singh P."/>
            <person name="Lonardi S."/>
            <person name="Liang Q."/>
            <person name="Vydyam P."/>
            <person name="Khabirova E."/>
            <person name="Fang T."/>
            <person name="Gihaz S."/>
            <person name="Thekkiniath J."/>
            <person name="Munshi M."/>
            <person name="Abel S."/>
            <person name="Ciampossin L."/>
            <person name="Batugedara G."/>
            <person name="Gupta M."/>
            <person name="Lu X.M."/>
            <person name="Lenz T."/>
            <person name="Chakravarty S."/>
            <person name="Cornillot E."/>
            <person name="Hu Y."/>
            <person name="Ma W."/>
            <person name="Gonzalez L.M."/>
            <person name="Sanchez S."/>
            <person name="Estrada K."/>
            <person name="Sanchez-Flores A."/>
            <person name="Montero E."/>
            <person name="Harb O.S."/>
            <person name="Le Roch K.G."/>
            <person name="Mamoun C.B."/>
        </authorList>
    </citation>
    <scope>NUCLEOTIDE SEQUENCE</scope>
    <source>
        <strain evidence="9">WA1</strain>
    </source>
</reference>
<evidence type="ECO:0000256" key="7">
    <source>
        <dbReference type="PROSITE-ProRule" id="PRU00453"/>
    </source>
</evidence>
<dbReference type="Gene3D" id="3.30.60.190">
    <property type="match status" value="1"/>
</dbReference>
<dbReference type="GeneID" id="94337715"/>
<evidence type="ECO:0000259" key="8">
    <source>
        <dbReference type="PROSITE" id="PS51083"/>
    </source>
</evidence>
<keyword evidence="2" id="KW-0479">Metal-binding</keyword>
<dbReference type="InterPro" id="IPR057721">
    <property type="entry name" value="BCD1_alpha/beta"/>
</dbReference>
<dbReference type="GO" id="GO:0070761">
    <property type="term" value="C:pre-snoRNP complex"/>
    <property type="evidence" value="ECO:0007669"/>
    <property type="project" value="TreeGrafter"/>
</dbReference>